<comment type="caution">
    <text evidence="5">The sequence shown here is derived from an EMBL/GenBank/DDBJ whole genome shotgun (WGS) entry which is preliminary data.</text>
</comment>
<proteinExistence type="predicted"/>
<dbReference type="Gene3D" id="3.30.428.10">
    <property type="entry name" value="HIT-like"/>
    <property type="match status" value="1"/>
</dbReference>
<dbReference type="SUPFAM" id="SSF54197">
    <property type="entry name" value="HIT-like"/>
    <property type="match status" value="1"/>
</dbReference>
<evidence type="ECO:0000259" key="4">
    <source>
        <dbReference type="PROSITE" id="PS51084"/>
    </source>
</evidence>
<dbReference type="PANTHER" id="PTHR12486:SF5">
    <property type="entry name" value="ADENOSINE 5'-MONOPHOSPHORAMIDASE HINT3"/>
    <property type="match status" value="1"/>
</dbReference>
<keyword evidence="2" id="KW-0378">Hydrolase</keyword>
<dbReference type="Pfam" id="PF11969">
    <property type="entry name" value="DcpS_C"/>
    <property type="match status" value="1"/>
</dbReference>
<reference evidence="5 6" key="1">
    <citation type="submission" date="2023-04" db="EMBL/GenBank/DDBJ databases">
        <title>Genome of Basidiobolus ranarum AG-B5.</title>
        <authorList>
            <person name="Stajich J.E."/>
            <person name="Carter-House D."/>
            <person name="Gryganskyi A."/>
        </authorList>
    </citation>
    <scope>NUCLEOTIDE SEQUENCE [LARGE SCALE GENOMIC DNA]</scope>
    <source>
        <strain evidence="5 6">AG-B5</strain>
    </source>
</reference>
<dbReference type="PROSITE" id="PS51084">
    <property type="entry name" value="HIT_2"/>
    <property type="match status" value="1"/>
</dbReference>
<dbReference type="PANTHER" id="PTHR12486">
    <property type="entry name" value="APRATAXIN-RELATED"/>
    <property type="match status" value="1"/>
</dbReference>
<dbReference type="InterPro" id="IPR036265">
    <property type="entry name" value="HIT-like_sf"/>
</dbReference>
<gene>
    <name evidence="5" type="ORF">K7432_003621</name>
</gene>
<feature type="domain" description="HIT" evidence="4">
    <location>
        <begin position="12"/>
        <end position="120"/>
    </location>
</feature>
<dbReference type="EMBL" id="JASJQH010006988">
    <property type="protein sequence ID" value="KAK9721188.1"/>
    <property type="molecule type" value="Genomic_DNA"/>
</dbReference>
<feature type="short sequence motif" description="Histidine triad motif" evidence="3">
    <location>
        <begin position="104"/>
        <end position="108"/>
    </location>
</feature>
<evidence type="ECO:0000313" key="5">
    <source>
        <dbReference type="EMBL" id="KAK9721188.1"/>
    </source>
</evidence>
<organism evidence="5 6">
    <name type="scientific">Basidiobolus ranarum</name>
    <dbReference type="NCBI Taxonomy" id="34480"/>
    <lineage>
        <taxon>Eukaryota</taxon>
        <taxon>Fungi</taxon>
        <taxon>Fungi incertae sedis</taxon>
        <taxon>Zoopagomycota</taxon>
        <taxon>Entomophthoromycotina</taxon>
        <taxon>Basidiobolomycetes</taxon>
        <taxon>Basidiobolales</taxon>
        <taxon>Basidiobolaceae</taxon>
        <taxon>Basidiobolus</taxon>
    </lineage>
</organism>
<keyword evidence="1" id="KW-0547">Nucleotide-binding</keyword>
<evidence type="ECO:0000256" key="3">
    <source>
        <dbReference type="PROSITE-ProRule" id="PRU00464"/>
    </source>
</evidence>
<dbReference type="InterPro" id="IPR011146">
    <property type="entry name" value="HIT-like"/>
</dbReference>
<protein>
    <recommendedName>
        <fullName evidence="4">HIT domain-containing protein</fullName>
    </recommendedName>
</protein>
<evidence type="ECO:0000256" key="1">
    <source>
        <dbReference type="ARBA" id="ARBA00022741"/>
    </source>
</evidence>
<evidence type="ECO:0000313" key="6">
    <source>
        <dbReference type="Proteomes" id="UP001479436"/>
    </source>
</evidence>
<accession>A0ABR2W5U9</accession>
<name>A0ABR2W5U9_9FUNG</name>
<evidence type="ECO:0000256" key="2">
    <source>
        <dbReference type="ARBA" id="ARBA00022801"/>
    </source>
</evidence>
<keyword evidence="6" id="KW-1185">Reference proteome</keyword>
<dbReference type="Proteomes" id="UP001479436">
    <property type="component" value="Unassembled WGS sequence"/>
</dbReference>
<sequence>MATVRKLYLGCPYCNIASGNEKDTVFVYDDSRVCAFRDPYPDSENHFIVLSKIHISDYNSLSEKDISLLEHMRTVGIKLLDQVCEPNMPKRMGFLPNSFSRVNHLHMHCLALPLTCNWVRRLVYSPLIFFDSKDLVEEVKESCYNL</sequence>